<evidence type="ECO:0000259" key="1">
    <source>
        <dbReference type="Pfam" id="PF13391"/>
    </source>
</evidence>
<evidence type="ECO:0000313" key="3">
    <source>
        <dbReference type="Proteomes" id="UP000011559"/>
    </source>
</evidence>
<dbReference type="InterPro" id="IPR003615">
    <property type="entry name" value="HNH_nuc"/>
</dbReference>
<protein>
    <recommendedName>
        <fullName evidence="1">HNH nuclease domain-containing protein</fullName>
    </recommendedName>
</protein>
<dbReference type="Pfam" id="PF13391">
    <property type="entry name" value="HNH_2"/>
    <property type="match status" value="1"/>
</dbReference>
<proteinExistence type="predicted"/>
<gene>
    <name evidence="2" type="ORF">C457_10911</name>
</gene>
<keyword evidence="3" id="KW-1185">Reference proteome</keyword>
<evidence type="ECO:0000313" key="2">
    <source>
        <dbReference type="EMBL" id="ELZ68916.1"/>
    </source>
</evidence>
<dbReference type="EMBL" id="AOLG01000031">
    <property type="protein sequence ID" value="ELZ68916.1"/>
    <property type="molecule type" value="Genomic_DNA"/>
</dbReference>
<accession>M0G9G9</accession>
<sequence>METDRLRSIVPMFGGRTQYVETLQSVLEFIDSYHPTTDELLGWHRGSFANVSSERSIMRRVRYLSNAGFLQQVDNHWELGSVGREYVPEYDINVLLQIMCGRNVGFRSLLYALAVAPMTIEEISNQQLDTHPELGWSRGETDMAFQRANWLWSMGLVQKQDDKYELTSRGREFVEGAVETWAEPISTPNGPAESMTAHAYETVAVTRAVDPEFRVTTLDRYNQTCPISGIDHPALLDVAHILSWSDYPKHRADLRNVLVLSKIHHAAFDRGLFTISRDYEIIVNPTFETESDHLRETLVNQNGAKVPLEVPGVSQSYLAKRNSALEWA</sequence>
<name>M0G9G9_HALPT</name>
<organism evidence="2 3">
    <name type="scientific">Haloferax prahovense (strain DSM 18310 / JCM 13924 / TL6)</name>
    <dbReference type="NCBI Taxonomy" id="1227461"/>
    <lineage>
        <taxon>Archaea</taxon>
        <taxon>Methanobacteriati</taxon>
        <taxon>Methanobacteriota</taxon>
        <taxon>Stenosarchaea group</taxon>
        <taxon>Halobacteria</taxon>
        <taxon>Halobacteriales</taxon>
        <taxon>Haloferacaceae</taxon>
        <taxon>Haloferax</taxon>
    </lineage>
</organism>
<dbReference type="RefSeq" id="WP_008094477.1">
    <property type="nucleotide sequence ID" value="NZ_AOLG01000031.1"/>
</dbReference>
<dbReference type="AlphaFoldDB" id="M0G9G9"/>
<feature type="domain" description="HNH nuclease" evidence="1">
    <location>
        <begin position="225"/>
        <end position="275"/>
    </location>
</feature>
<reference evidence="2 3" key="1">
    <citation type="journal article" date="2014" name="PLoS Genet.">
        <title>Phylogenetically driven sequencing of extremely halophilic archaea reveals strategies for static and dynamic osmo-response.</title>
        <authorList>
            <person name="Becker E.A."/>
            <person name="Seitzer P.M."/>
            <person name="Tritt A."/>
            <person name="Larsen D."/>
            <person name="Krusor M."/>
            <person name="Yao A.I."/>
            <person name="Wu D."/>
            <person name="Madern D."/>
            <person name="Eisen J.A."/>
            <person name="Darling A.E."/>
            <person name="Facciotti M.T."/>
        </authorList>
    </citation>
    <scope>NUCLEOTIDE SEQUENCE [LARGE SCALE GENOMIC DNA]</scope>
    <source>
        <strain evidence="3">DSM 18310 / JCM 13924 / TL6</strain>
    </source>
</reference>
<dbReference type="Proteomes" id="UP000011559">
    <property type="component" value="Unassembled WGS sequence"/>
</dbReference>
<comment type="caution">
    <text evidence="2">The sequence shown here is derived from an EMBL/GenBank/DDBJ whole genome shotgun (WGS) entry which is preliminary data.</text>
</comment>